<feature type="transmembrane region" description="Helical" evidence="1">
    <location>
        <begin position="147"/>
        <end position="166"/>
    </location>
</feature>
<feature type="transmembrane region" description="Helical" evidence="1">
    <location>
        <begin position="90"/>
        <end position="113"/>
    </location>
</feature>
<reference evidence="2" key="2">
    <citation type="journal article" date="2008" name="Insect Mol. Biol.">
        <title>The gustatory receptor family in the silkworm moth Bombyx mori is characterized by a large expansion of a single lineage of putative bitter receptors.</title>
        <authorList>
            <person name="Wanner K.W."/>
            <person name="Robertson H.M."/>
        </authorList>
    </citation>
    <scope>NUCLEOTIDE SEQUENCE</scope>
</reference>
<keyword evidence="1" id="KW-0812">Transmembrane</keyword>
<keyword evidence="2" id="KW-0675">Receptor</keyword>
<feature type="transmembrane region" description="Helical" evidence="1">
    <location>
        <begin position="178"/>
        <end position="198"/>
    </location>
</feature>
<protein>
    <submittedName>
        <fullName evidence="2">Gustatory receptor 62</fullName>
    </submittedName>
</protein>
<keyword evidence="4" id="KW-1185">Reference proteome</keyword>
<feature type="transmembrane region" description="Helical" evidence="1">
    <location>
        <begin position="55"/>
        <end position="78"/>
    </location>
</feature>
<dbReference type="Proteomes" id="UP000005204">
    <property type="component" value="Unassembled WGS sequence"/>
</dbReference>
<evidence type="ECO:0000256" key="1">
    <source>
        <dbReference type="SAM" id="Phobius"/>
    </source>
</evidence>
<evidence type="ECO:0000313" key="3">
    <source>
        <dbReference type="EnsemblMetazoa" id="XP_021204387.1"/>
    </source>
</evidence>
<dbReference type="EnsemblMetazoa" id="XM_021348712.2">
    <property type="protein sequence ID" value="XP_021204387.1"/>
    <property type="gene ID" value="LOC105841791"/>
</dbReference>
<keyword evidence="1" id="KW-1133">Transmembrane helix</keyword>
<reference evidence="4" key="1">
    <citation type="journal article" date="2008" name="Insect Biochem. Mol. Biol.">
        <title>The genome of a lepidopteran model insect, the silkworm Bombyx mori.</title>
        <authorList>
            <consortium name="International Silkworm Genome Consortium"/>
        </authorList>
    </citation>
    <scope>NUCLEOTIDE SEQUENCE [LARGE SCALE GENOMIC DNA]</scope>
    <source>
        <strain evidence="4">p50T</strain>
    </source>
</reference>
<reference evidence="3" key="3">
    <citation type="submission" date="2022-06" db="UniProtKB">
        <authorList>
            <consortium name="EnsemblMetazoa"/>
        </authorList>
    </citation>
    <scope>IDENTIFICATION</scope>
    <source>
        <strain evidence="3">p50T (Dazao)</strain>
    </source>
</reference>
<gene>
    <name evidence="2" type="primary">Gr62</name>
</gene>
<keyword evidence="1" id="KW-0472">Membrane</keyword>
<dbReference type="EMBL" id="BK006614">
    <property type="protein sequence ID" value="DAA06394.1"/>
    <property type="molecule type" value="Genomic_DNA"/>
</dbReference>
<evidence type="ECO:0000313" key="4">
    <source>
        <dbReference type="Proteomes" id="UP000005204"/>
    </source>
</evidence>
<feature type="transmembrane region" description="Helical" evidence="1">
    <location>
        <begin position="253"/>
        <end position="274"/>
    </location>
</feature>
<evidence type="ECO:0000313" key="2">
    <source>
        <dbReference type="EMBL" id="DAA06394.1"/>
    </source>
</evidence>
<feature type="transmembrane region" description="Helical" evidence="1">
    <location>
        <begin position="286"/>
        <end position="308"/>
    </location>
</feature>
<organism evidence="2">
    <name type="scientific">Bombyx mori</name>
    <name type="common">Silk moth</name>
    <dbReference type="NCBI Taxonomy" id="7091"/>
    <lineage>
        <taxon>Eukaryota</taxon>
        <taxon>Metazoa</taxon>
        <taxon>Ecdysozoa</taxon>
        <taxon>Arthropoda</taxon>
        <taxon>Hexapoda</taxon>
        <taxon>Insecta</taxon>
        <taxon>Pterygota</taxon>
        <taxon>Neoptera</taxon>
        <taxon>Endopterygota</taxon>
        <taxon>Lepidoptera</taxon>
        <taxon>Glossata</taxon>
        <taxon>Ditrysia</taxon>
        <taxon>Bombycoidea</taxon>
        <taxon>Bombycidae</taxon>
        <taxon>Bombycinae</taxon>
        <taxon>Bombyx</taxon>
    </lineage>
</organism>
<sequence length="388" mass="45415">MNDLFLSKIVKWTKTTKYKLDDDFQSLFRVFNIAQAMNLCPKFLIYDKYITNNAWFIHILAISSFIVLVCLDSFFANFRLVLSEAMGPPFYGFSFYFISILYENIGVIIQITMNGYLTKNNVLIITKLQDTFKDFRTTDYITKSNRWTNWFIFFIYMNFIANYSYFNFYVNTFSFHKFCFAFIKMCFDLNIVYTIFIFKMIGDSLTMFKDTAFCSKNMKLYEVSNRVYWNKMLRLYSNILDVFELSKRTLNFFIFYFVSNILLRILSHVQLAILMNSINWLQHVAYSNIVMVLLTLAKEGIILIVLIAKCEKIYCVIGDVQTACQLALGNAACPEKRRFCKNVRRSSSAAFSKIYICNILAVDAKLAVSLMSVTTTYTIVMLQAILIK</sequence>
<proteinExistence type="predicted"/>
<accession>B7FF47</accession>
<name>B7FF47_BOMMO</name>
<dbReference type="AlphaFoldDB" id="B7FF47"/>